<reference evidence="2" key="1">
    <citation type="submission" date="2022-08" db="EMBL/GenBank/DDBJ databases">
        <authorList>
            <person name="Gutierrez-Valencia J."/>
        </authorList>
    </citation>
    <scope>NUCLEOTIDE SEQUENCE</scope>
</reference>
<protein>
    <recommendedName>
        <fullName evidence="4">Secreted protein</fullName>
    </recommendedName>
</protein>
<feature type="chain" id="PRO_5043494111" description="Secreted protein" evidence="1">
    <location>
        <begin position="21"/>
        <end position="117"/>
    </location>
</feature>
<sequence>MFLWVLFLIALTVIPELSELRRFREHVVHDVVGRDRVGESVVEFGPDPPRRRDVGAGHRRGRVAGVGGEWEGGWVWFRAGWRCQRRLGRRIGLVSGKKGINWVIYLFLFIIIIRKEN</sequence>
<comment type="caution">
    <text evidence="2">The sequence shown here is derived from an EMBL/GenBank/DDBJ whole genome shotgun (WGS) entry which is preliminary data.</text>
</comment>
<keyword evidence="3" id="KW-1185">Reference proteome</keyword>
<organism evidence="2 3">
    <name type="scientific">Linum tenue</name>
    <dbReference type="NCBI Taxonomy" id="586396"/>
    <lineage>
        <taxon>Eukaryota</taxon>
        <taxon>Viridiplantae</taxon>
        <taxon>Streptophyta</taxon>
        <taxon>Embryophyta</taxon>
        <taxon>Tracheophyta</taxon>
        <taxon>Spermatophyta</taxon>
        <taxon>Magnoliopsida</taxon>
        <taxon>eudicotyledons</taxon>
        <taxon>Gunneridae</taxon>
        <taxon>Pentapetalae</taxon>
        <taxon>rosids</taxon>
        <taxon>fabids</taxon>
        <taxon>Malpighiales</taxon>
        <taxon>Linaceae</taxon>
        <taxon>Linum</taxon>
    </lineage>
</organism>
<dbReference type="EMBL" id="CAMGYJ010000004">
    <property type="protein sequence ID" value="CAI0404914.1"/>
    <property type="molecule type" value="Genomic_DNA"/>
</dbReference>
<evidence type="ECO:0000313" key="2">
    <source>
        <dbReference type="EMBL" id="CAI0404914.1"/>
    </source>
</evidence>
<gene>
    <name evidence="2" type="ORF">LITE_LOCUS12675</name>
</gene>
<evidence type="ECO:0000256" key="1">
    <source>
        <dbReference type="SAM" id="SignalP"/>
    </source>
</evidence>
<keyword evidence="1" id="KW-0732">Signal</keyword>
<evidence type="ECO:0008006" key="4">
    <source>
        <dbReference type="Google" id="ProtNLM"/>
    </source>
</evidence>
<feature type="signal peptide" evidence="1">
    <location>
        <begin position="1"/>
        <end position="20"/>
    </location>
</feature>
<name>A0AAV0J6J5_9ROSI</name>
<dbReference type="Proteomes" id="UP001154282">
    <property type="component" value="Unassembled WGS sequence"/>
</dbReference>
<evidence type="ECO:0000313" key="3">
    <source>
        <dbReference type="Proteomes" id="UP001154282"/>
    </source>
</evidence>
<dbReference type="AlphaFoldDB" id="A0AAV0J6J5"/>
<proteinExistence type="predicted"/>
<accession>A0AAV0J6J5</accession>